<proteinExistence type="predicted"/>
<dbReference type="RefSeq" id="WP_131166822.1">
    <property type="nucleotide sequence ID" value="NZ_SDMQ01000001.1"/>
</dbReference>
<accession>A0A4Q9KH64</accession>
<dbReference type="InterPro" id="IPR003477">
    <property type="entry name" value="PemK-like"/>
</dbReference>
<dbReference type="Proteomes" id="UP000292373">
    <property type="component" value="Unassembled WGS sequence"/>
</dbReference>
<dbReference type="SUPFAM" id="SSF50118">
    <property type="entry name" value="Cell growth inhibitor/plasmid maintenance toxic component"/>
    <property type="match status" value="1"/>
</dbReference>
<dbReference type="OrthoDB" id="5184628at2"/>
<comment type="caution">
    <text evidence="2">The sequence shown here is derived from an EMBL/GenBank/DDBJ whole genome shotgun (WGS) entry which is preliminary data.</text>
</comment>
<dbReference type="AlphaFoldDB" id="A0A4Q9KH64"/>
<dbReference type="GO" id="GO:0003677">
    <property type="term" value="F:DNA binding"/>
    <property type="evidence" value="ECO:0007669"/>
    <property type="project" value="InterPro"/>
</dbReference>
<evidence type="ECO:0000313" key="2">
    <source>
        <dbReference type="EMBL" id="TBT88694.1"/>
    </source>
</evidence>
<keyword evidence="3" id="KW-1185">Reference proteome</keyword>
<evidence type="ECO:0000313" key="3">
    <source>
        <dbReference type="Proteomes" id="UP000292373"/>
    </source>
</evidence>
<sequence>MDNRLLSALGRIARDLLRTGLREATRRPRQEQQQPRQRQRSEPAASGRQSYPGDFRGMPQVDYAPVRGNRPDPGEVVWTWVPYEEDHSRGKDRPVVLVGRDGPWLLGLQMTSKDHDFDEQQEARAGRFWVDIGAGAWDNRGRESEVRVNRVIRVDPDAVRRVSVSLPRDRFDQVVAGMRRYL</sequence>
<protein>
    <submittedName>
        <fullName evidence="2">Type II toxin-antitoxin system PemK/MazF family toxin</fullName>
    </submittedName>
</protein>
<gene>
    <name evidence="2" type="ORF">ET989_01795</name>
</gene>
<feature type="compositionally biased region" description="Basic and acidic residues" evidence="1">
    <location>
        <begin position="17"/>
        <end position="30"/>
    </location>
</feature>
<evidence type="ECO:0000256" key="1">
    <source>
        <dbReference type="SAM" id="MobiDB-lite"/>
    </source>
</evidence>
<feature type="region of interest" description="Disordered" evidence="1">
    <location>
        <begin position="17"/>
        <end position="59"/>
    </location>
</feature>
<organism evidence="2 3">
    <name type="scientific">Propioniciclava sinopodophylli</name>
    <dbReference type="NCBI Taxonomy" id="1837344"/>
    <lineage>
        <taxon>Bacteria</taxon>
        <taxon>Bacillati</taxon>
        <taxon>Actinomycetota</taxon>
        <taxon>Actinomycetes</taxon>
        <taxon>Propionibacteriales</taxon>
        <taxon>Propionibacteriaceae</taxon>
        <taxon>Propioniciclava</taxon>
    </lineage>
</organism>
<name>A0A4Q9KH64_9ACTN</name>
<dbReference type="EMBL" id="SDMQ01000001">
    <property type="protein sequence ID" value="TBT88694.1"/>
    <property type="molecule type" value="Genomic_DNA"/>
</dbReference>
<dbReference type="Pfam" id="PF02452">
    <property type="entry name" value="PemK_toxin"/>
    <property type="match status" value="1"/>
</dbReference>
<reference evidence="2 3" key="1">
    <citation type="submission" date="2019-01" db="EMBL/GenBank/DDBJ databases">
        <title>Lactibacter flavus gen. nov., sp. nov., a novel bacterium of the family Propionibacteriaceae isolated from raw milk and dairy products.</title>
        <authorList>
            <person name="Huptas C."/>
            <person name="Wenning M."/>
            <person name="Breitenwieser F."/>
            <person name="Doll E."/>
            <person name="Von Neubeck M."/>
            <person name="Busse H.-J."/>
            <person name="Scherer S."/>
        </authorList>
    </citation>
    <scope>NUCLEOTIDE SEQUENCE [LARGE SCALE GENOMIC DNA]</scope>
    <source>
        <strain evidence="2 3">KCTC 33808</strain>
    </source>
</reference>